<sequence>MALVFYSNNLPGNALPSGGFYENERIKLIANPDAAIAAGITPDSGLVIFRMMYYHIAEVFRVNPNAILYVAVYPEPVGELTFEELSLVRTFANGKIRKMGVWTKKAYVEGHLALLQAQYDAAFSVIAPFEIFYGPNFYNTAEEDLPDLSAATAPNVHILVAQDGGALGAALFADAEIYSIGIIGMTLGALSLAKVHENIGWVEKFNMAVDGGEMDVPALSNGVLINTLADNIIKNAGTLDSRRLMFIKKYPAVTGSYYNDTHGACVATSDFAYAEDNITIDKAIRGIYARVVPFTNGPVLLDKTTGQLPPEYINVLQLEASKSLEEMEKAGELSGYEVTIDPNQDVNSTSQIVINVSNSKIGVSRNLIINIGY</sequence>
<dbReference type="InterPro" id="IPR019694">
    <property type="entry name" value="Phage_HP1_Orf23"/>
</dbReference>
<name>A0A8J8JSW9_9BACT</name>
<reference evidence="1" key="1">
    <citation type="submission" date="2019-10" db="EMBL/GenBank/DDBJ databases">
        <title>Draft genome sequence of Panacibacter sp. KCS-6.</title>
        <authorList>
            <person name="Yim K.J."/>
        </authorList>
    </citation>
    <scope>NUCLEOTIDE SEQUENCE</scope>
    <source>
        <strain evidence="1">KCS-6</strain>
    </source>
</reference>
<accession>A0A8J8JSW9</accession>
<protein>
    <submittedName>
        <fullName evidence="1">DUF2586 domain-containing protein</fullName>
    </submittedName>
</protein>
<comment type="caution">
    <text evidence="1">The sequence shown here is derived from an EMBL/GenBank/DDBJ whole genome shotgun (WGS) entry which is preliminary data.</text>
</comment>
<evidence type="ECO:0000313" key="1">
    <source>
        <dbReference type="EMBL" id="NNV54530.1"/>
    </source>
</evidence>
<dbReference type="Proteomes" id="UP000598971">
    <property type="component" value="Unassembled WGS sequence"/>
</dbReference>
<organism evidence="1 2">
    <name type="scientific">Limnovirga soli</name>
    <dbReference type="NCBI Taxonomy" id="2656915"/>
    <lineage>
        <taxon>Bacteria</taxon>
        <taxon>Pseudomonadati</taxon>
        <taxon>Bacteroidota</taxon>
        <taxon>Chitinophagia</taxon>
        <taxon>Chitinophagales</taxon>
        <taxon>Chitinophagaceae</taxon>
        <taxon>Limnovirga</taxon>
    </lineage>
</organism>
<proteinExistence type="predicted"/>
<dbReference type="EMBL" id="WHPF01000002">
    <property type="protein sequence ID" value="NNV54530.1"/>
    <property type="molecule type" value="Genomic_DNA"/>
</dbReference>
<dbReference type="AlphaFoldDB" id="A0A8J8JSW9"/>
<keyword evidence="2" id="KW-1185">Reference proteome</keyword>
<dbReference type="Pfam" id="PF10758">
    <property type="entry name" value="DUF2586"/>
    <property type="match status" value="1"/>
</dbReference>
<gene>
    <name evidence="1" type="ORF">GD597_03590</name>
</gene>
<evidence type="ECO:0000313" key="2">
    <source>
        <dbReference type="Proteomes" id="UP000598971"/>
    </source>
</evidence>